<comment type="cofactor">
    <cofactor evidence="1">
        <name>FMN</name>
        <dbReference type="ChEBI" id="CHEBI:58210"/>
    </cofactor>
</comment>
<name>C5S1W8_9PAST</name>
<dbReference type="InterPro" id="IPR002563">
    <property type="entry name" value="Flavin_Rdtase-like_dom"/>
</dbReference>
<dbReference type="PANTHER" id="PTHR43567">
    <property type="entry name" value="FLAVOREDOXIN-RELATED-RELATED"/>
    <property type="match status" value="1"/>
</dbReference>
<dbReference type="Gene3D" id="2.30.110.10">
    <property type="entry name" value="Electron Transport, Fmn-binding Protein, Chain A"/>
    <property type="match status" value="1"/>
</dbReference>
<dbReference type="RefSeq" id="WP_005823962.1">
    <property type="nucleotide sequence ID" value="NZ_ACQL01000094.1"/>
</dbReference>
<evidence type="ECO:0000259" key="4">
    <source>
        <dbReference type="SMART" id="SM00903"/>
    </source>
</evidence>
<evidence type="ECO:0000256" key="3">
    <source>
        <dbReference type="ARBA" id="ARBA00038054"/>
    </source>
</evidence>
<protein>
    <recommendedName>
        <fullName evidence="4">Flavin reductase like domain-containing protein</fullName>
    </recommendedName>
</protein>
<dbReference type="InterPro" id="IPR052174">
    <property type="entry name" value="Flavoredoxin"/>
</dbReference>
<dbReference type="PANTHER" id="PTHR43567:SF1">
    <property type="entry name" value="FLAVOREDOXIN"/>
    <property type="match status" value="1"/>
</dbReference>
<gene>
    <name evidence="5" type="ORF">AM305_09326</name>
</gene>
<dbReference type="GO" id="GO:0010181">
    <property type="term" value="F:FMN binding"/>
    <property type="evidence" value="ECO:0007669"/>
    <property type="project" value="InterPro"/>
</dbReference>
<proteinExistence type="inferred from homology"/>
<accession>C5S1W8</accession>
<dbReference type="AlphaFoldDB" id="C5S1W8"/>
<evidence type="ECO:0000313" key="6">
    <source>
        <dbReference type="Proteomes" id="UP000005532"/>
    </source>
</evidence>
<dbReference type="Pfam" id="PF01613">
    <property type="entry name" value="Flavin_Reduct"/>
    <property type="match status" value="1"/>
</dbReference>
<comment type="caution">
    <text evidence="5">The sequence shown here is derived from an EMBL/GenBank/DDBJ whole genome shotgun (WGS) entry which is preliminary data.</text>
</comment>
<sequence length="192" mass="21486">MIKPVPLDKFYRLINHGATTLISAKHNGIENVMSAAWVCALDYLPKAKLTVVLDKSAYTRTLVEQSGLFAVQIPIVKQVDLVMKLGGVSKKDEPNKLDGIPLFYQDNYDVPLVAGCAGWIICKLIPNLDNQQNHDLFIGEVLSVWADSRIFDNGRWKFDEMGDEWRTLHYIAGGQFYRIGKGLTVGEGFDTP</sequence>
<feature type="domain" description="Flavin reductase like" evidence="4">
    <location>
        <begin position="12"/>
        <end position="153"/>
    </location>
</feature>
<reference evidence="5 6" key="1">
    <citation type="journal article" date="2010" name="Vet. Microbiol.">
        <title>Production of haemolysins by strains of the Actinobacillus minor/porcitonsillarum complex.</title>
        <authorList>
            <person name="Arya G."/>
            <person name="Niven D.F."/>
        </authorList>
    </citation>
    <scope>NUCLEOTIDE SEQUENCE [LARGE SCALE GENOMIC DNA]</scope>
    <source>
        <strain evidence="5 6">NM305</strain>
    </source>
</reference>
<evidence type="ECO:0000256" key="2">
    <source>
        <dbReference type="ARBA" id="ARBA00022630"/>
    </source>
</evidence>
<evidence type="ECO:0000313" key="5">
    <source>
        <dbReference type="EMBL" id="EER47071.1"/>
    </source>
</evidence>
<organism evidence="5 6">
    <name type="scientific">Actinobacillus minor NM305</name>
    <dbReference type="NCBI Taxonomy" id="637911"/>
    <lineage>
        <taxon>Bacteria</taxon>
        <taxon>Pseudomonadati</taxon>
        <taxon>Pseudomonadota</taxon>
        <taxon>Gammaproteobacteria</taxon>
        <taxon>Pasteurellales</taxon>
        <taxon>Pasteurellaceae</taxon>
        <taxon>Actinobacillus</taxon>
    </lineage>
</organism>
<evidence type="ECO:0000256" key="1">
    <source>
        <dbReference type="ARBA" id="ARBA00001917"/>
    </source>
</evidence>
<dbReference type="Proteomes" id="UP000005532">
    <property type="component" value="Unassembled WGS sequence"/>
</dbReference>
<dbReference type="SMART" id="SM00903">
    <property type="entry name" value="Flavin_Reduct"/>
    <property type="match status" value="1"/>
</dbReference>
<dbReference type="SUPFAM" id="SSF50475">
    <property type="entry name" value="FMN-binding split barrel"/>
    <property type="match status" value="1"/>
</dbReference>
<keyword evidence="2" id="KW-0285">Flavoprotein</keyword>
<dbReference type="eggNOG" id="COG1853">
    <property type="taxonomic scope" value="Bacteria"/>
</dbReference>
<dbReference type="InterPro" id="IPR012349">
    <property type="entry name" value="Split_barrel_FMN-bd"/>
</dbReference>
<comment type="similarity">
    <text evidence="3">Belongs to the flavoredoxin family.</text>
</comment>
<dbReference type="EMBL" id="ACQL01000094">
    <property type="protein sequence ID" value="EER47071.1"/>
    <property type="molecule type" value="Genomic_DNA"/>
</dbReference>
<dbReference type="GO" id="GO:0016646">
    <property type="term" value="F:oxidoreductase activity, acting on the CH-NH group of donors, NAD or NADP as acceptor"/>
    <property type="evidence" value="ECO:0007669"/>
    <property type="project" value="UniProtKB-ARBA"/>
</dbReference>